<organism evidence="4 5">
    <name type="scientific">Massilia arenae</name>
    <dbReference type="NCBI Taxonomy" id="2603288"/>
    <lineage>
        <taxon>Bacteria</taxon>
        <taxon>Pseudomonadati</taxon>
        <taxon>Pseudomonadota</taxon>
        <taxon>Betaproteobacteria</taxon>
        <taxon>Burkholderiales</taxon>
        <taxon>Oxalobacteraceae</taxon>
        <taxon>Telluria group</taxon>
        <taxon>Massilia</taxon>
    </lineage>
</organism>
<dbReference type="Gene3D" id="3.40.630.30">
    <property type="match status" value="1"/>
</dbReference>
<dbReference type="PROSITE" id="PS51186">
    <property type="entry name" value="GNAT"/>
    <property type="match status" value="1"/>
</dbReference>
<evidence type="ECO:0000259" key="3">
    <source>
        <dbReference type="PROSITE" id="PS51186"/>
    </source>
</evidence>
<dbReference type="InterPro" id="IPR000182">
    <property type="entry name" value="GNAT_dom"/>
</dbReference>
<proteinExistence type="predicted"/>
<sequence length="159" mass="17647">MRSITIAANADLPRLFDIWEASVQATHDFLHPDDFLLLVPIVERTLREFTPLHCVRDEAGQPCAFIGVSEGMIEMLFVDPRHRGQGAGRALMEFAIAQLGATLVDVYEQNRQALGFYERLGFAVAGRSEQDPFGKPYPILHLELTAPLRSSRSAADLPA</sequence>
<dbReference type="Pfam" id="PF13508">
    <property type="entry name" value="Acetyltransf_7"/>
    <property type="match status" value="1"/>
</dbReference>
<reference evidence="4 5" key="1">
    <citation type="submission" date="2019-08" db="EMBL/GenBank/DDBJ databases">
        <title>Massilia golmudensis sp. nov., isolated from sand in the Qinghai-Tibetan Plateau.</title>
        <authorList>
            <person name="Zhang B."/>
        </authorList>
    </citation>
    <scope>NUCLEOTIDE SEQUENCE [LARGE SCALE GENOMIC DNA]</scope>
    <source>
        <strain evidence="4 5">GEM5</strain>
    </source>
</reference>
<dbReference type="PANTHER" id="PTHR43800:SF1">
    <property type="entry name" value="PEPTIDYL-LYSINE N-ACETYLTRANSFERASE YJAB"/>
    <property type="match status" value="1"/>
</dbReference>
<feature type="domain" description="N-acetyltransferase" evidence="3">
    <location>
        <begin position="1"/>
        <end position="149"/>
    </location>
</feature>
<evidence type="ECO:0000313" key="4">
    <source>
        <dbReference type="EMBL" id="TXF99726.1"/>
    </source>
</evidence>
<dbReference type="PANTHER" id="PTHR43800">
    <property type="entry name" value="PEPTIDYL-LYSINE N-ACETYLTRANSFERASE YJAB"/>
    <property type="match status" value="1"/>
</dbReference>
<keyword evidence="2" id="KW-0012">Acyltransferase</keyword>
<dbReference type="AlphaFoldDB" id="A0A5C7FXU3"/>
<accession>A0A5C7FXU3</accession>
<comment type="caution">
    <text evidence="4">The sequence shown here is derived from an EMBL/GenBank/DDBJ whole genome shotgun (WGS) entry which is preliminary data.</text>
</comment>
<dbReference type="RefSeq" id="WP_147934945.1">
    <property type="nucleotide sequence ID" value="NZ_VPFD01000011.1"/>
</dbReference>
<dbReference type="EMBL" id="VPFD01000011">
    <property type="protein sequence ID" value="TXF99726.1"/>
    <property type="molecule type" value="Genomic_DNA"/>
</dbReference>
<dbReference type="SUPFAM" id="SSF55729">
    <property type="entry name" value="Acyl-CoA N-acyltransferases (Nat)"/>
    <property type="match status" value="1"/>
</dbReference>
<dbReference type="Proteomes" id="UP000321413">
    <property type="component" value="Unassembled WGS sequence"/>
</dbReference>
<evidence type="ECO:0000256" key="2">
    <source>
        <dbReference type="ARBA" id="ARBA00023315"/>
    </source>
</evidence>
<protein>
    <submittedName>
        <fullName evidence="4">GNAT family N-acetyltransferase</fullName>
    </submittedName>
</protein>
<dbReference type="CDD" id="cd04301">
    <property type="entry name" value="NAT_SF"/>
    <property type="match status" value="1"/>
</dbReference>
<evidence type="ECO:0000256" key="1">
    <source>
        <dbReference type="ARBA" id="ARBA00022679"/>
    </source>
</evidence>
<evidence type="ECO:0000313" key="5">
    <source>
        <dbReference type="Proteomes" id="UP000321413"/>
    </source>
</evidence>
<dbReference type="InterPro" id="IPR016181">
    <property type="entry name" value="Acyl_CoA_acyltransferase"/>
</dbReference>
<keyword evidence="1 4" id="KW-0808">Transferase</keyword>
<keyword evidence="5" id="KW-1185">Reference proteome</keyword>
<gene>
    <name evidence="4" type="ORF">FVD38_11530</name>
</gene>
<dbReference type="GO" id="GO:0016747">
    <property type="term" value="F:acyltransferase activity, transferring groups other than amino-acyl groups"/>
    <property type="evidence" value="ECO:0007669"/>
    <property type="project" value="InterPro"/>
</dbReference>
<name>A0A5C7FXU3_9BURK</name>